<feature type="region of interest" description="Disordered" evidence="1">
    <location>
        <begin position="45"/>
        <end position="71"/>
    </location>
</feature>
<organism evidence="3 4">
    <name type="scientific">Colletotrichum tamarilloi</name>
    <dbReference type="NCBI Taxonomy" id="1209934"/>
    <lineage>
        <taxon>Eukaryota</taxon>
        <taxon>Fungi</taxon>
        <taxon>Dikarya</taxon>
        <taxon>Ascomycota</taxon>
        <taxon>Pezizomycotina</taxon>
        <taxon>Sordariomycetes</taxon>
        <taxon>Hypocreomycetidae</taxon>
        <taxon>Glomerellales</taxon>
        <taxon>Glomerellaceae</taxon>
        <taxon>Colletotrichum</taxon>
        <taxon>Colletotrichum acutatum species complex</taxon>
    </lineage>
</organism>
<feature type="chain" id="PRO_5046737630" description="Secreted protein" evidence="2">
    <location>
        <begin position="20"/>
        <end position="103"/>
    </location>
</feature>
<dbReference type="EMBL" id="MLFU01000006">
    <property type="protein sequence ID" value="KAK1507781.1"/>
    <property type="molecule type" value="Genomic_DNA"/>
</dbReference>
<evidence type="ECO:0000256" key="2">
    <source>
        <dbReference type="SAM" id="SignalP"/>
    </source>
</evidence>
<sequence>MKIAFHLLFPSVSITNVATHTPVTTHTNQPGNGSAHALKKRELLSKRADEAAQRSSPGENRDGGAACGVPPFHPREGLAASALLLKTIPGAIRRRNGAVDYVC</sequence>
<evidence type="ECO:0008006" key="5">
    <source>
        <dbReference type="Google" id="ProtNLM"/>
    </source>
</evidence>
<protein>
    <recommendedName>
        <fullName evidence="5">Secreted protein</fullName>
    </recommendedName>
</protein>
<feature type="signal peptide" evidence="2">
    <location>
        <begin position="1"/>
        <end position="19"/>
    </location>
</feature>
<keyword evidence="2" id="KW-0732">Signal</keyword>
<reference evidence="3 4" key="1">
    <citation type="submission" date="2016-10" db="EMBL/GenBank/DDBJ databases">
        <title>The genome sequence of Colletotrichum fioriniae PJ7.</title>
        <authorList>
            <person name="Baroncelli R."/>
        </authorList>
    </citation>
    <scope>NUCLEOTIDE SEQUENCE [LARGE SCALE GENOMIC DNA]</scope>
    <source>
        <strain evidence="3 4">Tom-12</strain>
    </source>
</reference>
<keyword evidence="4" id="KW-1185">Reference proteome</keyword>
<dbReference type="RefSeq" id="XP_060386734.1">
    <property type="nucleotide sequence ID" value="XM_060518931.1"/>
</dbReference>
<comment type="caution">
    <text evidence="3">The sequence shown here is derived from an EMBL/GenBank/DDBJ whole genome shotgun (WGS) entry which is preliminary data.</text>
</comment>
<proteinExistence type="predicted"/>
<evidence type="ECO:0000256" key="1">
    <source>
        <dbReference type="SAM" id="MobiDB-lite"/>
    </source>
</evidence>
<dbReference type="GeneID" id="85403169"/>
<evidence type="ECO:0000313" key="4">
    <source>
        <dbReference type="Proteomes" id="UP001227543"/>
    </source>
</evidence>
<dbReference type="Proteomes" id="UP001227543">
    <property type="component" value="Unassembled WGS sequence"/>
</dbReference>
<name>A0ABQ9RNI8_9PEZI</name>
<accession>A0ABQ9RNI8</accession>
<evidence type="ECO:0000313" key="3">
    <source>
        <dbReference type="EMBL" id="KAK1507781.1"/>
    </source>
</evidence>
<gene>
    <name evidence="3" type="ORF">CTAM01_02893</name>
</gene>